<sequence>MAARAGGVRAGSGAGREWLLTLFPSPQSNWTRHLHFFQRRAAAQKDERLQDALLGDNEYLQKLSIFTKCWVEQQVPQLIGQSFFSGLGNTKIENGVEGEVLQVSGFQVYREQE</sequence>
<dbReference type="Proteomes" id="UP001178461">
    <property type="component" value="Chromosome 1"/>
</dbReference>
<protein>
    <submittedName>
        <fullName evidence="1">Uncharacterized protein</fullName>
    </submittedName>
</protein>
<name>A0AA35NTF8_9SAUR</name>
<dbReference type="AlphaFoldDB" id="A0AA35NTF8"/>
<organism evidence="1 2">
    <name type="scientific">Podarcis lilfordi</name>
    <name type="common">Lilford's wall lizard</name>
    <dbReference type="NCBI Taxonomy" id="74358"/>
    <lineage>
        <taxon>Eukaryota</taxon>
        <taxon>Metazoa</taxon>
        <taxon>Chordata</taxon>
        <taxon>Craniata</taxon>
        <taxon>Vertebrata</taxon>
        <taxon>Euteleostomi</taxon>
        <taxon>Lepidosauria</taxon>
        <taxon>Squamata</taxon>
        <taxon>Bifurcata</taxon>
        <taxon>Unidentata</taxon>
        <taxon>Episquamata</taxon>
        <taxon>Laterata</taxon>
        <taxon>Lacertibaenia</taxon>
        <taxon>Lacertidae</taxon>
        <taxon>Podarcis</taxon>
    </lineage>
</organism>
<dbReference type="EMBL" id="OX395126">
    <property type="protein sequence ID" value="CAI5763376.1"/>
    <property type="molecule type" value="Genomic_DNA"/>
</dbReference>
<reference evidence="1" key="1">
    <citation type="submission" date="2022-12" db="EMBL/GenBank/DDBJ databases">
        <authorList>
            <person name="Alioto T."/>
            <person name="Alioto T."/>
            <person name="Gomez Garrido J."/>
        </authorList>
    </citation>
    <scope>NUCLEOTIDE SEQUENCE</scope>
</reference>
<accession>A0AA35NTF8</accession>
<proteinExistence type="predicted"/>
<evidence type="ECO:0000313" key="1">
    <source>
        <dbReference type="EMBL" id="CAI5763376.1"/>
    </source>
</evidence>
<keyword evidence="2" id="KW-1185">Reference proteome</keyword>
<evidence type="ECO:0000313" key="2">
    <source>
        <dbReference type="Proteomes" id="UP001178461"/>
    </source>
</evidence>
<gene>
    <name evidence="1" type="ORF">PODLI_1B000776</name>
</gene>